<organism evidence="1 2">
    <name type="scientific">Brassica carinata</name>
    <name type="common">Ethiopian mustard</name>
    <name type="synonym">Abyssinian cabbage</name>
    <dbReference type="NCBI Taxonomy" id="52824"/>
    <lineage>
        <taxon>Eukaryota</taxon>
        <taxon>Viridiplantae</taxon>
        <taxon>Streptophyta</taxon>
        <taxon>Embryophyta</taxon>
        <taxon>Tracheophyta</taxon>
        <taxon>Spermatophyta</taxon>
        <taxon>Magnoliopsida</taxon>
        <taxon>eudicotyledons</taxon>
        <taxon>Gunneridae</taxon>
        <taxon>Pentapetalae</taxon>
        <taxon>rosids</taxon>
        <taxon>malvids</taxon>
        <taxon>Brassicales</taxon>
        <taxon>Brassicaceae</taxon>
        <taxon>Brassiceae</taxon>
        <taxon>Brassica</taxon>
    </lineage>
</organism>
<dbReference type="Proteomes" id="UP000886595">
    <property type="component" value="Unassembled WGS sequence"/>
</dbReference>
<protein>
    <submittedName>
        <fullName evidence="1">Uncharacterized protein</fullName>
    </submittedName>
</protein>
<keyword evidence="2" id="KW-1185">Reference proteome</keyword>
<dbReference type="AlphaFoldDB" id="A0A8X7W8L7"/>
<accession>A0A8X7W8L7</accession>
<evidence type="ECO:0000313" key="1">
    <source>
        <dbReference type="EMBL" id="KAG2326013.1"/>
    </source>
</evidence>
<comment type="caution">
    <text evidence="1">The sequence shown here is derived from an EMBL/GenBank/DDBJ whole genome shotgun (WGS) entry which is preliminary data.</text>
</comment>
<evidence type="ECO:0000313" key="2">
    <source>
        <dbReference type="Proteomes" id="UP000886595"/>
    </source>
</evidence>
<proteinExistence type="predicted"/>
<dbReference type="EMBL" id="JAAMPC010000002">
    <property type="protein sequence ID" value="KAG2326013.1"/>
    <property type="molecule type" value="Genomic_DNA"/>
</dbReference>
<sequence length="103" mass="11577">MHIGWGDLARVSSSTDFARRSNHRDGGSFFRVFFEGFRDGGAILGVVLRSETSLLSARLPLEIEEMCCSSQEHEDSSRLLLNLPSFKLGYVVSCFTNFFGFLF</sequence>
<reference evidence="1 2" key="1">
    <citation type="submission" date="2020-02" db="EMBL/GenBank/DDBJ databases">
        <authorList>
            <person name="Ma Q."/>
            <person name="Huang Y."/>
            <person name="Song X."/>
            <person name="Pei D."/>
        </authorList>
    </citation>
    <scope>NUCLEOTIDE SEQUENCE [LARGE SCALE GENOMIC DNA]</scope>
    <source>
        <strain evidence="1">Sxm20200214</strain>
        <tissue evidence="1">Leaf</tissue>
    </source>
</reference>
<name>A0A8X7W8L7_BRACI</name>
<gene>
    <name evidence="1" type="ORF">Bca52824_008741</name>
</gene>